<feature type="chain" id="PRO_5046035932" evidence="1">
    <location>
        <begin position="19"/>
        <end position="284"/>
    </location>
</feature>
<protein>
    <submittedName>
        <fullName evidence="2">Alpha/beta fold hydrolase</fullName>
    </submittedName>
</protein>
<evidence type="ECO:0000313" key="3">
    <source>
        <dbReference type="Proteomes" id="UP000664256"/>
    </source>
</evidence>
<dbReference type="RefSeq" id="WP_206902434.1">
    <property type="nucleotide sequence ID" value="NZ_JAFLVT010000002.1"/>
</dbReference>
<keyword evidence="2" id="KW-0378">Hydrolase</keyword>
<dbReference type="Gene3D" id="3.40.50.1820">
    <property type="entry name" value="alpha/beta hydrolase"/>
    <property type="match status" value="1"/>
</dbReference>
<feature type="signal peptide" evidence="1">
    <location>
        <begin position="1"/>
        <end position="18"/>
    </location>
</feature>
<dbReference type="InterPro" id="IPR010315">
    <property type="entry name" value="DUF915_hydro-like"/>
</dbReference>
<dbReference type="InterPro" id="IPR029058">
    <property type="entry name" value="AB_hydrolase_fold"/>
</dbReference>
<sequence length="284" mass="31138">MKKILTVLILLLALAGCGGNEKKANPTAKAQIQPKTSVILKKSAVPTLFIHGYSGTKNSFGGMLQRLETSNLAKKELIMTVSKEGSITTTGTLSGKKDNPMIQVIFQDNKNTEWSQSEWLYNCLADLKKMGVESVNLVGHSMGGVSGLRYMMSYPDDPSQPEILKFVAIGAPFNDFLDTSSNQDMADLLKNGPTEVSSRYQDYQKLAANLAKNTKILLLAGQLDENTFNDEMVPTTSALAVNALLKQTNSVTTQIFYGPNAQHSQLHENKEVDKKVSDFLWPKS</sequence>
<evidence type="ECO:0000313" key="2">
    <source>
        <dbReference type="EMBL" id="MBO0448223.1"/>
    </source>
</evidence>
<reference evidence="2 3" key="1">
    <citation type="submission" date="2021-03" db="EMBL/GenBank/DDBJ databases">
        <title>Enterococcal diversity collection.</title>
        <authorList>
            <person name="Gilmore M.S."/>
            <person name="Schwartzman J."/>
            <person name="Van Tyne D."/>
            <person name="Martin M."/>
            <person name="Earl A.M."/>
            <person name="Manson A.L."/>
            <person name="Straub T."/>
            <person name="Salamzade R."/>
            <person name="Saavedra J."/>
            <person name="Lebreton F."/>
            <person name="Prichula J."/>
            <person name="Schaufler K."/>
            <person name="Gaca A."/>
            <person name="Sgardioli B."/>
            <person name="Wagenaar J."/>
            <person name="Strong T."/>
        </authorList>
    </citation>
    <scope>NUCLEOTIDE SEQUENCE [LARGE SCALE GENOMIC DNA]</scope>
    <source>
        <strain evidence="2 3">MJM12</strain>
    </source>
</reference>
<gene>
    <name evidence="2" type="ORF">JZO76_01605</name>
</gene>
<keyword evidence="1" id="KW-0732">Signal</keyword>
<dbReference type="GO" id="GO:0016787">
    <property type="term" value="F:hydrolase activity"/>
    <property type="evidence" value="ECO:0007669"/>
    <property type="project" value="UniProtKB-KW"/>
</dbReference>
<dbReference type="PROSITE" id="PS51257">
    <property type="entry name" value="PROKAR_LIPOPROTEIN"/>
    <property type="match status" value="1"/>
</dbReference>
<comment type="caution">
    <text evidence="2">The sequence shown here is derived from an EMBL/GenBank/DDBJ whole genome shotgun (WGS) entry which is preliminary data.</text>
</comment>
<name>A0ABS3H519_9ENTE</name>
<evidence type="ECO:0000256" key="1">
    <source>
        <dbReference type="SAM" id="SignalP"/>
    </source>
</evidence>
<proteinExistence type="predicted"/>
<keyword evidence="3" id="KW-1185">Reference proteome</keyword>
<dbReference type="Pfam" id="PF06028">
    <property type="entry name" value="DUF915"/>
    <property type="match status" value="1"/>
</dbReference>
<dbReference type="Proteomes" id="UP000664256">
    <property type="component" value="Unassembled WGS sequence"/>
</dbReference>
<accession>A0ABS3H519</accession>
<dbReference type="SUPFAM" id="SSF53474">
    <property type="entry name" value="alpha/beta-Hydrolases"/>
    <property type="match status" value="1"/>
</dbReference>
<organism evidence="2 3">
    <name type="scientific">Candidatus Enterococcus myersii</name>
    <dbReference type="NCBI Taxonomy" id="2815322"/>
    <lineage>
        <taxon>Bacteria</taxon>
        <taxon>Bacillati</taxon>
        <taxon>Bacillota</taxon>
        <taxon>Bacilli</taxon>
        <taxon>Lactobacillales</taxon>
        <taxon>Enterococcaceae</taxon>
        <taxon>Enterococcus</taxon>
    </lineage>
</organism>
<dbReference type="EMBL" id="JAFLVT010000002">
    <property type="protein sequence ID" value="MBO0448223.1"/>
    <property type="molecule type" value="Genomic_DNA"/>
</dbReference>